<dbReference type="Pfam" id="PF09495">
    <property type="entry name" value="DUF2462"/>
    <property type="match status" value="1"/>
</dbReference>
<reference evidence="4" key="2">
    <citation type="submission" date="2024-08" db="UniProtKB">
        <authorList>
            <consortium name="EnsemblMetazoa"/>
        </authorList>
    </citation>
    <scope>IDENTIFICATION</scope>
</reference>
<dbReference type="OMA" id="KHHSTQA"/>
<organism evidence="2">
    <name type="scientific">Dendroctonus ponderosae</name>
    <name type="common">Mountain pine beetle</name>
    <dbReference type="NCBI Taxonomy" id="77166"/>
    <lineage>
        <taxon>Eukaryota</taxon>
        <taxon>Metazoa</taxon>
        <taxon>Ecdysozoa</taxon>
        <taxon>Arthropoda</taxon>
        <taxon>Hexapoda</taxon>
        <taxon>Insecta</taxon>
        <taxon>Pterygota</taxon>
        <taxon>Neoptera</taxon>
        <taxon>Endopterygota</taxon>
        <taxon>Coleoptera</taxon>
        <taxon>Polyphaga</taxon>
        <taxon>Cucujiformia</taxon>
        <taxon>Curculionidae</taxon>
        <taxon>Scolytinae</taxon>
        <taxon>Dendroctonus</taxon>
    </lineage>
</organism>
<feature type="non-terminal residue" evidence="2">
    <location>
        <position position="1"/>
    </location>
</feature>
<dbReference type="EnsemblMetazoa" id="XM_019917949.1">
    <property type="protein sequence ID" value="XP_019773508.1"/>
    <property type="gene ID" value="LOC109546821"/>
</dbReference>
<dbReference type="OrthoDB" id="6261058at2759"/>
<feature type="region of interest" description="Disordered" evidence="1">
    <location>
        <begin position="1"/>
        <end position="46"/>
    </location>
</feature>
<evidence type="ECO:0000313" key="6">
    <source>
        <dbReference type="Proteomes" id="UP000030742"/>
    </source>
</evidence>
<evidence type="ECO:0000313" key="3">
    <source>
        <dbReference type="EMBL" id="ERL95438.1"/>
    </source>
</evidence>
<reference evidence="5 6" key="1">
    <citation type="journal article" date="2013" name="Genome Biol.">
        <title>Draft genome of the mountain pine beetle, Dendroctonus ponderosae Hopkins, a major forest pest.</title>
        <authorList>
            <person name="Keeling C.I."/>
            <person name="Yuen M.M."/>
            <person name="Liao N.Y."/>
            <person name="Docking T.R."/>
            <person name="Chan S.K."/>
            <person name="Taylor G.A."/>
            <person name="Palmquist D.L."/>
            <person name="Jackman S.D."/>
            <person name="Nguyen A."/>
            <person name="Li M."/>
            <person name="Henderson H."/>
            <person name="Janes J.K."/>
            <person name="Zhao Y."/>
            <person name="Pandoh P."/>
            <person name="Moore R."/>
            <person name="Sperling F.A."/>
            <person name="Huber D.P."/>
            <person name="Birol I."/>
            <person name="Jones S.J."/>
            <person name="Bohlmann J."/>
        </authorList>
    </citation>
    <scope>NUCLEOTIDE SEQUENCE</scope>
</reference>
<feature type="compositionally biased region" description="Basic residues" evidence="1">
    <location>
        <begin position="37"/>
        <end position="46"/>
    </location>
</feature>
<dbReference type="KEGG" id="dpa:109546821"/>
<dbReference type="Proteomes" id="UP000019118">
    <property type="component" value="Unassembled WGS sequence"/>
</dbReference>
<proteinExistence type="predicted"/>
<accession>N6TLX9</accession>
<feature type="region of interest" description="Disordered" evidence="1">
    <location>
        <begin position="61"/>
        <end position="95"/>
    </location>
</feature>
<dbReference type="InterPro" id="IPR019034">
    <property type="entry name" value="UPF0390"/>
</dbReference>
<gene>
    <name evidence="4" type="primary">109546821</name>
    <name evidence="3" type="ORF">D910_12701</name>
    <name evidence="2" type="ORF">YQE_02147</name>
</gene>
<evidence type="ECO:0000313" key="5">
    <source>
        <dbReference type="Proteomes" id="UP000019118"/>
    </source>
</evidence>
<dbReference type="HOGENOM" id="CLU_181007_0_0_1"/>
<sequence length="95" mass="10431">MAQGKLKVKSKLPSNNKTKKPKGTANTKRANAPSVPKKQRTQQAHKLKQIITKTVNKTAEDEIRSRAGRSNLNLTQAQQAVAKHNMKRNSEGTGS</sequence>
<evidence type="ECO:0000313" key="2">
    <source>
        <dbReference type="EMBL" id="ENN81454.1"/>
    </source>
</evidence>
<protein>
    <submittedName>
        <fullName evidence="2 4">Uncharacterized protein</fullName>
    </submittedName>
</protein>
<feature type="compositionally biased region" description="Polar residues" evidence="1">
    <location>
        <begin position="68"/>
        <end position="79"/>
    </location>
</feature>
<evidence type="ECO:0000256" key="1">
    <source>
        <dbReference type="SAM" id="MobiDB-lite"/>
    </source>
</evidence>
<dbReference type="AlphaFoldDB" id="N6TLX9"/>
<evidence type="ECO:0000313" key="4">
    <source>
        <dbReference type="EnsemblMetazoa" id="XP_019773508.1"/>
    </source>
</evidence>
<feature type="compositionally biased region" description="Basic residues" evidence="1">
    <location>
        <begin position="1"/>
        <end position="10"/>
    </location>
</feature>
<keyword evidence="5" id="KW-1185">Reference proteome</keyword>
<dbReference type="Proteomes" id="UP000030742">
    <property type="component" value="Unassembled WGS sequence"/>
</dbReference>
<dbReference type="EMBL" id="KB740092">
    <property type="protein sequence ID" value="ENN81454.1"/>
    <property type="molecule type" value="Genomic_DNA"/>
</dbReference>
<dbReference type="EMBL" id="KB632429">
    <property type="protein sequence ID" value="ERL95438.1"/>
    <property type="molecule type" value="Genomic_DNA"/>
</dbReference>
<name>N6TLX9_DENPD</name>